<name>A0A5C7W6P6_AQUAC</name>
<dbReference type="InterPro" id="IPR046524">
    <property type="entry name" value="DUF6701"/>
</dbReference>
<evidence type="ECO:0000259" key="4">
    <source>
        <dbReference type="SMART" id="SM00560"/>
    </source>
</evidence>
<dbReference type="SMART" id="SM00560">
    <property type="entry name" value="LamGL"/>
    <property type="match status" value="1"/>
</dbReference>
<dbReference type="Pfam" id="PF20419">
    <property type="entry name" value="DUF6701"/>
    <property type="match status" value="1"/>
</dbReference>
<dbReference type="PANTHER" id="PTHR42535:SF2">
    <property type="entry name" value="CHROMOSOME UNDETERMINED SCAFFOLD_146, WHOLE GENOME SHOTGUN SEQUENCE"/>
    <property type="match status" value="1"/>
</dbReference>
<evidence type="ECO:0000256" key="2">
    <source>
        <dbReference type="ARBA" id="ARBA00023157"/>
    </source>
</evidence>
<evidence type="ECO:0000313" key="5">
    <source>
        <dbReference type="EMBL" id="TXI33110.1"/>
    </source>
</evidence>
<evidence type="ECO:0000256" key="1">
    <source>
        <dbReference type="ARBA" id="ARBA00022729"/>
    </source>
</evidence>
<keyword evidence="1 3" id="KW-0732">Signal</keyword>
<dbReference type="SUPFAM" id="SSF49899">
    <property type="entry name" value="Concanavalin A-like lectins/glucanases"/>
    <property type="match status" value="2"/>
</dbReference>
<dbReference type="Proteomes" id="UP000321110">
    <property type="component" value="Unassembled WGS sequence"/>
</dbReference>
<feature type="signal peptide" evidence="3">
    <location>
        <begin position="1"/>
        <end position="38"/>
    </location>
</feature>
<comment type="caution">
    <text evidence="5">The sequence shown here is derived from an EMBL/GenBank/DDBJ whole genome shotgun (WGS) entry which is preliminary data.</text>
</comment>
<dbReference type="InterPro" id="IPR013320">
    <property type="entry name" value="ConA-like_dom_sf"/>
</dbReference>
<accession>A0A5C7W6P6</accession>
<dbReference type="PANTHER" id="PTHR42535">
    <property type="entry name" value="OOKINETE PROTEIN, PUTATIVE-RELATED"/>
    <property type="match status" value="1"/>
</dbReference>
<gene>
    <name evidence="5" type="ORF">E6Q69_07265</name>
</gene>
<dbReference type="EMBL" id="SSFO01000121">
    <property type="protein sequence ID" value="TXI33110.1"/>
    <property type="molecule type" value="Genomic_DNA"/>
</dbReference>
<dbReference type="Pfam" id="PF13385">
    <property type="entry name" value="Laminin_G_3"/>
    <property type="match status" value="1"/>
</dbReference>
<dbReference type="InterPro" id="IPR006558">
    <property type="entry name" value="LamG-like"/>
</dbReference>
<evidence type="ECO:0000256" key="3">
    <source>
        <dbReference type="SAM" id="SignalP"/>
    </source>
</evidence>
<sequence>MPIAGSPRRWRDRMVRMRSRVVRLLLLLACIASAPAFAVVSHVASTSVAPTGNNTSMAVSLPAGVQTGDLLLAQIAIDGSATLATPAGWTLLQSDSNSIVQALYYRFATASETGSVTWTWSTSRRAAGGIAVYRGVDPSQAPGPVAVDSDDDDDLEAPAQTVVEANSLLLTLYSLNRGNETLTAAGSMTTAYHRSSTENSGVTLLASYEQRPTTGSTGIRTANSTDSRDWIAHSLLLRPLPVSSGALLSWSLDESSWTGAAGEVLDASGNALHGTVLNGAATASTTPALPQVNAQGTCGYGSFNSASSQYVQRADSNLLDLQGSFTIGVWVRPRTRPTSGLMSILSKDENYEFHLNPDGTINWWWQTSGPNATREFNSSTALPTGQWSHVLIRYAPGDQRIYINGNLAGQASFSGTPVINNDPLQLGADQNFAGRYFNGELDELRIYNVALSEAQIAALVAERHPCGLNLQCFSDNFNDGSLGDDWAVASRGATAFTPTVSGQRMRLTSNQGNVSTSSTLQRLFPAAGNYIQVQFKYYAYNGSGADGVAVVLSDASVTPQPGAFGGPLGYGTRGDAANPGFAGGWLGVGIDEYGNFSTEGGPGGPGRIPDSVAIRGSGSSPYTSGYRYIAGTAAGLNPGVDSASSASAAPGHTYRITLDGRFTSQARVTVERDTGSGFVVLPNLNAVNVLADANQQAPMPSDFYLSLTGSTGGSTNIHELDDLQVCATDINPIGQQIDHFEFSYSGTALTCSPQPVTIRACLNSSCSSLYTNPVSVTLSPVNYWTATAPATVSGNVISFSGGTAQAQLRIPTAGTVTLGNLASVPATKPNSQPVCSTVGCQITYADSGLLLQVPNMLAAKPTAATLSAVRKADNALQCVPAFANVTRSVSFTSDYLNPSAGSKPVVVNNTDVRDTPVSINLSFDATGTAPLTVRYDDAGQMKLTARYEGGAGIDDGLVLEQRTVDGVFVSKPYGLCLSTASTCTSADANCAVFPGGIRAGDAFPLTVRAVGWESDGEPLTAQALCSGNITTPNFSLAGIKLESAIQAPAGGEPGSVAPERYDHVLGMQTEVDVALSEVGVFTLNATPEGSYFGETVGGGSRDLVGRFIPAYLSAEGSASLTPSCGSAFSYQGQPMGFASNRQPALTITAKNRSNDVTKNYDRGSFWKLTAPAVGTYSSVTGIAALDARLGTQGAASLAVAGADDGDGARTYSWTGQQLLYQPAALPSSDDFPFRALVRQSFPATSLREVDQLQEVCYGTGAGCQAYSYDFEDNASGNLGSEVRLGRLRLGNAHGSELQSLSLPWVVESWQNIAGGSFQREGMDTCTNLGTPALDMFTGNLALGDTIPTLVGLSAGGGSVSLSAPGAGNDGSVQVSFPASPSWLQYPWDGANRQLARGLASFGIYQGAAPLIFRRELYR</sequence>
<feature type="domain" description="LamG-like jellyroll fold" evidence="4">
    <location>
        <begin position="323"/>
        <end position="454"/>
    </location>
</feature>
<organism evidence="5 6">
    <name type="scientific">Aquipseudomonas alcaligenes</name>
    <name type="common">Pseudomonas alcaligenes</name>
    <dbReference type="NCBI Taxonomy" id="43263"/>
    <lineage>
        <taxon>Bacteria</taxon>
        <taxon>Pseudomonadati</taxon>
        <taxon>Pseudomonadota</taxon>
        <taxon>Gammaproteobacteria</taxon>
        <taxon>Pseudomonadales</taxon>
        <taxon>Pseudomonadaceae</taxon>
        <taxon>Aquipseudomonas</taxon>
    </lineage>
</organism>
<protein>
    <recommendedName>
        <fullName evidence="4">LamG-like jellyroll fold domain-containing protein</fullName>
    </recommendedName>
</protein>
<keyword evidence="2" id="KW-1015">Disulfide bond</keyword>
<dbReference type="Gene3D" id="2.60.120.200">
    <property type="match status" value="2"/>
</dbReference>
<feature type="chain" id="PRO_5022956847" description="LamG-like jellyroll fold domain-containing protein" evidence="3">
    <location>
        <begin position="39"/>
        <end position="1418"/>
    </location>
</feature>
<evidence type="ECO:0000313" key="6">
    <source>
        <dbReference type="Proteomes" id="UP000321110"/>
    </source>
</evidence>
<proteinExistence type="predicted"/>
<reference evidence="5 6" key="1">
    <citation type="submission" date="2018-09" db="EMBL/GenBank/DDBJ databases">
        <title>Metagenome Assembled Genomes from an Advanced Water Purification Facility.</title>
        <authorList>
            <person name="Stamps B.W."/>
            <person name="Spear J.R."/>
        </authorList>
    </citation>
    <scope>NUCLEOTIDE SEQUENCE [LARGE SCALE GENOMIC DNA]</scope>
    <source>
        <strain evidence="5">Bin_52_1</strain>
    </source>
</reference>